<dbReference type="GeneID" id="14893941"/>
<evidence type="ECO:0000313" key="2">
    <source>
        <dbReference type="Proteomes" id="UP000014680"/>
    </source>
</evidence>
<dbReference type="AlphaFoldDB" id="A0A0A1UGI5"/>
<evidence type="ECO:0000313" key="1">
    <source>
        <dbReference type="EMBL" id="ELP94944.1"/>
    </source>
</evidence>
<proteinExistence type="predicted"/>
<dbReference type="KEGG" id="eiv:EIN_250380"/>
<keyword evidence="2" id="KW-1185">Reference proteome</keyword>
<name>A0A0A1UGI5_ENTIV</name>
<sequence length="218" mass="25874">MGAVQTRTEAIDNIFKINRLDPKKDKLVLKNLLNYQRFVRRDYNFEFNHIASLYFLDKRKNGYFLRDDLIEFAGLFVQFKTKNEQDYLRKFQAYASTQFWKDLKDGQGQSSVAEWMLKLFKESCGIKILESSKDMFFTSSAIQEIYQVLRVEDYSGVSFEVFIRWFQKVAEDSGQFELLNPEFDDVVPMLVVAEFFRDFLDECYSYLQNILQTTATKI</sequence>
<dbReference type="Proteomes" id="UP000014680">
    <property type="component" value="Unassembled WGS sequence"/>
</dbReference>
<gene>
    <name evidence="1" type="ORF">EIN_250380</name>
</gene>
<reference evidence="1 2" key="1">
    <citation type="submission" date="2012-10" db="EMBL/GenBank/DDBJ databases">
        <authorList>
            <person name="Zafar N."/>
            <person name="Inman J."/>
            <person name="Hall N."/>
            <person name="Lorenzi H."/>
            <person name="Caler E."/>
        </authorList>
    </citation>
    <scope>NUCLEOTIDE SEQUENCE [LARGE SCALE GENOMIC DNA]</scope>
    <source>
        <strain evidence="1 2">IP1</strain>
    </source>
</reference>
<dbReference type="OMA" id="FQAYCTL"/>
<accession>A0A0A1UGI5</accession>
<organism evidence="1 2">
    <name type="scientific">Entamoeba invadens IP1</name>
    <dbReference type="NCBI Taxonomy" id="370355"/>
    <lineage>
        <taxon>Eukaryota</taxon>
        <taxon>Amoebozoa</taxon>
        <taxon>Evosea</taxon>
        <taxon>Archamoebae</taxon>
        <taxon>Mastigamoebida</taxon>
        <taxon>Entamoebidae</taxon>
        <taxon>Entamoeba</taxon>
    </lineage>
</organism>
<protein>
    <recommendedName>
        <fullName evidence="3">EF-hand domain-containing protein</fullName>
    </recommendedName>
</protein>
<evidence type="ECO:0008006" key="3">
    <source>
        <dbReference type="Google" id="ProtNLM"/>
    </source>
</evidence>
<dbReference type="OrthoDB" id="10257659at2759"/>
<dbReference type="EMBL" id="KB206169">
    <property type="protein sequence ID" value="ELP94944.1"/>
    <property type="molecule type" value="Genomic_DNA"/>
</dbReference>
<dbReference type="RefSeq" id="XP_004261715.1">
    <property type="nucleotide sequence ID" value="XM_004261667.1"/>
</dbReference>
<dbReference type="VEuPathDB" id="AmoebaDB:EIN_250380"/>